<comment type="caution">
    <text evidence="1">The sequence shown here is derived from an EMBL/GenBank/DDBJ whole genome shotgun (WGS) entry which is preliminary data.</text>
</comment>
<feature type="non-terminal residue" evidence="1">
    <location>
        <position position="1"/>
    </location>
</feature>
<dbReference type="EMBL" id="CAWUFR010000854">
    <property type="protein sequence ID" value="CAK6981613.1"/>
    <property type="molecule type" value="Genomic_DNA"/>
</dbReference>
<evidence type="ECO:0000313" key="2">
    <source>
        <dbReference type="Proteomes" id="UP001314229"/>
    </source>
</evidence>
<accession>A0AAV1QDI5</accession>
<reference evidence="1 2" key="1">
    <citation type="submission" date="2024-01" db="EMBL/GenBank/DDBJ databases">
        <authorList>
            <person name="Alioto T."/>
            <person name="Alioto T."/>
            <person name="Gomez Garrido J."/>
        </authorList>
    </citation>
    <scope>NUCLEOTIDE SEQUENCE [LARGE SCALE GENOMIC DNA]</scope>
</reference>
<protein>
    <submittedName>
        <fullName evidence="1">Uncharacterized protein LOC117466938</fullName>
    </submittedName>
</protein>
<dbReference type="AlphaFoldDB" id="A0AAV1QDI5"/>
<sequence>VTEDQVMTLVQREEILKGLGEQEGTYREVMQNITKSQDKVRKRKQERGQEDNFTVEDLVLRKNVRQEQRKGGKLSSSMLGPLKITRLEGKSADLMGDDGKVAPKINIDYLTHDFKPEERIPANLKKVVDPSSLADSQTDTPATCTGPSNAELVIRDIWTGRRKETLWCRIGPYKVYSENLMDLVPGQELESEIVNAYLSAVGNSTEAGIIDDYTMTESGRDRTDTSE</sequence>
<feature type="non-terminal residue" evidence="1">
    <location>
        <position position="227"/>
    </location>
</feature>
<name>A0AAV1QDI5_SCOSC</name>
<dbReference type="Proteomes" id="UP001314229">
    <property type="component" value="Unassembled WGS sequence"/>
</dbReference>
<gene>
    <name evidence="1" type="ORF">FSCOSCO3_A002317</name>
</gene>
<proteinExistence type="predicted"/>
<organism evidence="1 2">
    <name type="scientific">Scomber scombrus</name>
    <name type="common">Atlantic mackerel</name>
    <name type="synonym">Scomber vernalis</name>
    <dbReference type="NCBI Taxonomy" id="13677"/>
    <lineage>
        <taxon>Eukaryota</taxon>
        <taxon>Metazoa</taxon>
        <taxon>Chordata</taxon>
        <taxon>Craniata</taxon>
        <taxon>Vertebrata</taxon>
        <taxon>Euteleostomi</taxon>
        <taxon>Actinopterygii</taxon>
        <taxon>Neopterygii</taxon>
        <taxon>Teleostei</taxon>
        <taxon>Neoteleostei</taxon>
        <taxon>Acanthomorphata</taxon>
        <taxon>Pelagiaria</taxon>
        <taxon>Scombriformes</taxon>
        <taxon>Scombridae</taxon>
        <taxon>Scomber</taxon>
    </lineage>
</organism>
<keyword evidence="2" id="KW-1185">Reference proteome</keyword>
<evidence type="ECO:0000313" key="1">
    <source>
        <dbReference type="EMBL" id="CAK6981613.1"/>
    </source>
</evidence>